<dbReference type="AlphaFoldDB" id="A0AAU8V1C7"/>
<evidence type="ECO:0008006" key="3">
    <source>
        <dbReference type="Google" id="ProtNLM"/>
    </source>
</evidence>
<name>A0AAU8V1C7_9FLAO</name>
<dbReference type="NCBIfam" id="NF047798">
    <property type="entry name" value="leader_Chryseo"/>
    <property type="match status" value="1"/>
</dbReference>
<gene>
    <name evidence="1" type="ORF">BBD32_17685</name>
</gene>
<evidence type="ECO:0000313" key="1">
    <source>
        <dbReference type="EMBL" id="AQX03157.1"/>
    </source>
</evidence>
<protein>
    <recommendedName>
        <fullName evidence="3">Bacteriocin</fullName>
    </recommendedName>
</protein>
<dbReference type="Proteomes" id="UP000190848">
    <property type="component" value="Chromosome"/>
</dbReference>
<reference evidence="1 2" key="1">
    <citation type="submission" date="2016-07" db="EMBL/GenBank/DDBJ databases">
        <title>Revisiting the taxonomy of the Elizabethkingia Genus using Whole-Genome Sequencing, Optical Mapping, and MALDI-TOF, along with proposal of three novel Elizabethkingia species: Elizabethkingia bruuniana sp. nov., Elizabethkingia ursingii sp. nov., and Elizabethkingia occulta sp. nov.</title>
        <authorList>
            <person name="Nicholson A.C."/>
        </authorList>
    </citation>
    <scope>NUCLEOTIDE SEQUENCE [LARGE SCALE GENOMIC DNA]</scope>
    <source>
        <strain evidence="1 2">F3201</strain>
    </source>
</reference>
<dbReference type="RefSeq" id="WP_078396752.1">
    <property type="nucleotide sequence ID" value="NZ_CBYF010000030.1"/>
</dbReference>
<organism evidence="1 2">
    <name type="scientific">Elizabethkingia anophelis</name>
    <dbReference type="NCBI Taxonomy" id="1117645"/>
    <lineage>
        <taxon>Bacteria</taxon>
        <taxon>Pseudomonadati</taxon>
        <taxon>Bacteroidota</taxon>
        <taxon>Flavobacteriia</taxon>
        <taxon>Flavobacteriales</taxon>
        <taxon>Weeksellaceae</taxon>
        <taxon>Elizabethkingia</taxon>
    </lineage>
</organism>
<dbReference type="InterPro" id="IPR058074">
    <property type="entry name" value="Bacteriocin-like"/>
</dbReference>
<accession>A0AAU8V1C7</accession>
<evidence type="ECO:0000313" key="2">
    <source>
        <dbReference type="Proteomes" id="UP000190848"/>
    </source>
</evidence>
<sequence length="65" mass="6846">MKTLKKLSRADLKSARGGSLLELSPSGCYVCCWKGTNNCSTSVNHDHTPGTGSLTCVSGADLRKC</sequence>
<proteinExistence type="predicted"/>
<dbReference type="EMBL" id="CP016374">
    <property type="protein sequence ID" value="AQX03157.1"/>
    <property type="molecule type" value="Genomic_DNA"/>
</dbReference>